<sequence length="106" mass="11460">MEHIAAFLLVVSCSQDFSGCRETPAPAPLFEAYDACQAELPKVLTAFTSRDKRTFAKCLEVDPALEEDYDQLTWNVLPNGTLEASLTVSSVVVASGDTTGKPVLLH</sequence>
<dbReference type="OrthoDB" id="7907327at2"/>
<protein>
    <submittedName>
        <fullName evidence="1">Uncharacterized protein</fullName>
    </submittedName>
</protein>
<evidence type="ECO:0000313" key="1">
    <source>
        <dbReference type="EMBL" id="SUU88181.1"/>
    </source>
</evidence>
<organism evidence="1 2">
    <name type="scientific">Aminobacter aminovorans</name>
    <name type="common">Chelatobacter heintzii</name>
    <dbReference type="NCBI Taxonomy" id="83263"/>
    <lineage>
        <taxon>Bacteria</taxon>
        <taxon>Pseudomonadati</taxon>
        <taxon>Pseudomonadota</taxon>
        <taxon>Alphaproteobacteria</taxon>
        <taxon>Hyphomicrobiales</taxon>
        <taxon>Phyllobacteriaceae</taxon>
        <taxon>Aminobacter</taxon>
    </lineage>
</organism>
<dbReference type="AlphaFoldDB" id="A0A380WH14"/>
<dbReference type="EMBL" id="UFSM01000001">
    <property type="protein sequence ID" value="SUU88181.1"/>
    <property type="molecule type" value="Genomic_DNA"/>
</dbReference>
<proteinExistence type="predicted"/>
<accession>A0A380WH14</accession>
<reference evidence="1 2" key="1">
    <citation type="submission" date="2018-06" db="EMBL/GenBank/DDBJ databases">
        <authorList>
            <consortium name="Pathogen Informatics"/>
            <person name="Doyle S."/>
        </authorList>
    </citation>
    <scope>NUCLEOTIDE SEQUENCE [LARGE SCALE GENOMIC DNA]</scope>
    <source>
        <strain evidence="1 2">NCTC10684</strain>
    </source>
</reference>
<dbReference type="Proteomes" id="UP000254701">
    <property type="component" value="Unassembled WGS sequence"/>
</dbReference>
<gene>
    <name evidence="1" type="ORF">NCTC10684_01389</name>
</gene>
<evidence type="ECO:0000313" key="2">
    <source>
        <dbReference type="Proteomes" id="UP000254701"/>
    </source>
</evidence>
<name>A0A380WH14_AMIAI</name>
<dbReference type="RefSeq" id="WP_115730556.1">
    <property type="nucleotide sequence ID" value="NZ_BAAAVY010000010.1"/>
</dbReference>